<evidence type="ECO:0000313" key="3">
    <source>
        <dbReference type="EMBL" id="MFD1533079.1"/>
    </source>
</evidence>
<comment type="caution">
    <text evidence="3">The sequence shown here is derived from an EMBL/GenBank/DDBJ whole genome shotgun (WGS) entry which is preliminary data.</text>
</comment>
<sequence>MEGFQRMLWSKRRRRQRRQDSSGRHAVVPIPLTGGMVSGEVRDEAGKPLAGAEISIFDRSSKRAAHTETDAYGMFVAALVPGNYRVHVEAGGYESVIQRVEVDWGTHLALGRLTMAPDETLTTPVPGVWTIDPSHSAIRFVARHLALSRVYGQFLEFSGQIRIAERFEDSHAEVLIEAASIYTNAPKRDEHLRSPDFLDVERYPKLHFTSHRFTRAGGNKWLIDGELTLHGMTADVQLDTTYLGMQEWYGVRAGCVATTELHREHFTVNWQYMLANGVPVVGSTIEIQLDVQATLPGGKIDWSQG</sequence>
<protein>
    <submittedName>
        <fullName evidence="3">YceI family protein</fullName>
    </submittedName>
</protein>
<evidence type="ECO:0000313" key="4">
    <source>
        <dbReference type="Proteomes" id="UP001597145"/>
    </source>
</evidence>
<accession>A0ABW4FR96</accession>
<evidence type="ECO:0000259" key="2">
    <source>
        <dbReference type="SMART" id="SM00867"/>
    </source>
</evidence>
<name>A0ABW4FR96_9PSEU</name>
<dbReference type="InterPro" id="IPR007372">
    <property type="entry name" value="Lipid/polyisoprenoid-bd_YceI"/>
</dbReference>
<reference evidence="4" key="1">
    <citation type="journal article" date="2019" name="Int. J. Syst. Evol. Microbiol.">
        <title>The Global Catalogue of Microorganisms (GCM) 10K type strain sequencing project: providing services to taxonomists for standard genome sequencing and annotation.</title>
        <authorList>
            <consortium name="The Broad Institute Genomics Platform"/>
            <consortium name="The Broad Institute Genome Sequencing Center for Infectious Disease"/>
            <person name="Wu L."/>
            <person name="Ma J."/>
        </authorList>
    </citation>
    <scope>NUCLEOTIDE SEQUENCE [LARGE SCALE GENOMIC DNA]</scope>
    <source>
        <strain evidence="4">JCM 12165</strain>
    </source>
</reference>
<proteinExistence type="inferred from homology"/>
<dbReference type="PANTHER" id="PTHR34406">
    <property type="entry name" value="PROTEIN YCEI"/>
    <property type="match status" value="1"/>
</dbReference>
<gene>
    <name evidence="3" type="ORF">ACFSCY_27005</name>
</gene>
<organism evidence="3 4">
    <name type="scientific">Pseudonocardia aurantiaca</name>
    <dbReference type="NCBI Taxonomy" id="75290"/>
    <lineage>
        <taxon>Bacteria</taxon>
        <taxon>Bacillati</taxon>
        <taxon>Actinomycetota</taxon>
        <taxon>Actinomycetes</taxon>
        <taxon>Pseudonocardiales</taxon>
        <taxon>Pseudonocardiaceae</taxon>
        <taxon>Pseudonocardia</taxon>
    </lineage>
</organism>
<dbReference type="EMBL" id="JBHUCP010000023">
    <property type="protein sequence ID" value="MFD1533079.1"/>
    <property type="molecule type" value="Genomic_DNA"/>
</dbReference>
<dbReference type="Pfam" id="PF13620">
    <property type="entry name" value="CarboxypepD_reg"/>
    <property type="match status" value="1"/>
</dbReference>
<dbReference type="RefSeq" id="WP_343983304.1">
    <property type="nucleotide sequence ID" value="NZ_BAAAJG010000016.1"/>
</dbReference>
<feature type="domain" description="Lipid/polyisoprenoid-binding YceI-like" evidence="2">
    <location>
        <begin position="128"/>
        <end position="294"/>
    </location>
</feature>
<dbReference type="Gene3D" id="2.60.40.1120">
    <property type="entry name" value="Carboxypeptidase-like, regulatory domain"/>
    <property type="match status" value="1"/>
</dbReference>
<dbReference type="Proteomes" id="UP001597145">
    <property type="component" value="Unassembled WGS sequence"/>
</dbReference>
<dbReference type="SUPFAM" id="SSF101874">
    <property type="entry name" value="YceI-like"/>
    <property type="match status" value="1"/>
</dbReference>
<dbReference type="InterPro" id="IPR008969">
    <property type="entry name" value="CarboxyPept-like_regulatory"/>
</dbReference>
<dbReference type="Gene3D" id="2.40.128.110">
    <property type="entry name" value="Lipid/polyisoprenoid-binding, YceI-like"/>
    <property type="match status" value="1"/>
</dbReference>
<evidence type="ECO:0000256" key="1">
    <source>
        <dbReference type="ARBA" id="ARBA00008812"/>
    </source>
</evidence>
<comment type="similarity">
    <text evidence="1">Belongs to the UPF0312 family.</text>
</comment>
<dbReference type="PANTHER" id="PTHR34406:SF1">
    <property type="entry name" value="PROTEIN YCEI"/>
    <property type="match status" value="1"/>
</dbReference>
<dbReference type="Pfam" id="PF04264">
    <property type="entry name" value="YceI"/>
    <property type="match status" value="1"/>
</dbReference>
<dbReference type="SUPFAM" id="SSF49464">
    <property type="entry name" value="Carboxypeptidase regulatory domain-like"/>
    <property type="match status" value="1"/>
</dbReference>
<dbReference type="SMART" id="SM00867">
    <property type="entry name" value="YceI"/>
    <property type="match status" value="1"/>
</dbReference>
<keyword evidence="4" id="KW-1185">Reference proteome</keyword>
<dbReference type="InterPro" id="IPR036761">
    <property type="entry name" value="TTHA0802/YceI-like_sf"/>
</dbReference>